<evidence type="ECO:0008006" key="4">
    <source>
        <dbReference type="Google" id="ProtNLM"/>
    </source>
</evidence>
<evidence type="ECO:0000313" key="3">
    <source>
        <dbReference type="Proteomes" id="UP001596035"/>
    </source>
</evidence>
<keyword evidence="1" id="KW-0812">Transmembrane</keyword>
<proteinExistence type="predicted"/>
<accession>A0ABW0E046</accession>
<sequence length="161" mass="17142">MILQWTRTLRLTGAAVAVVVLAAGWILIREWMQLPGVPDDVVESAASGNVRILAEGHSSNPGNDWEESLALLAVSPVSADGDPVEDIAKSLQSAGWSTRAGGVGPLLLSGDTPAEHPEYGVTVQSYEDFPCLARPEVCEEFESAAEDGDENLFVATFMPYV</sequence>
<comment type="caution">
    <text evidence="2">The sequence shown here is derived from an EMBL/GenBank/DDBJ whole genome shotgun (WGS) entry which is preliminary data.</text>
</comment>
<keyword evidence="1" id="KW-1133">Transmembrane helix</keyword>
<protein>
    <recommendedName>
        <fullName evidence="4">LytR/CpsA/Psr regulator C-terminal domain-containing protein</fullName>
    </recommendedName>
</protein>
<name>A0ABW0E046_9ACTN</name>
<keyword evidence="1" id="KW-0472">Membrane</keyword>
<dbReference type="EMBL" id="JBHSKN010000022">
    <property type="protein sequence ID" value="MFC5243137.1"/>
    <property type="molecule type" value="Genomic_DNA"/>
</dbReference>
<evidence type="ECO:0000256" key="1">
    <source>
        <dbReference type="SAM" id="Phobius"/>
    </source>
</evidence>
<dbReference type="Proteomes" id="UP001596035">
    <property type="component" value="Unassembled WGS sequence"/>
</dbReference>
<feature type="transmembrane region" description="Helical" evidence="1">
    <location>
        <begin position="9"/>
        <end position="28"/>
    </location>
</feature>
<evidence type="ECO:0000313" key="2">
    <source>
        <dbReference type="EMBL" id="MFC5243137.1"/>
    </source>
</evidence>
<dbReference type="RefSeq" id="WP_344558948.1">
    <property type="nucleotide sequence ID" value="NZ_BAAATG010000012.1"/>
</dbReference>
<organism evidence="2 3">
    <name type="scientific">Streptomyces atrovirens</name>
    <dbReference type="NCBI Taxonomy" id="285556"/>
    <lineage>
        <taxon>Bacteria</taxon>
        <taxon>Bacillati</taxon>
        <taxon>Actinomycetota</taxon>
        <taxon>Actinomycetes</taxon>
        <taxon>Kitasatosporales</taxon>
        <taxon>Streptomycetaceae</taxon>
        <taxon>Streptomyces</taxon>
    </lineage>
</organism>
<gene>
    <name evidence="2" type="ORF">ACFPWV_25045</name>
</gene>
<reference evidence="3" key="1">
    <citation type="journal article" date="2019" name="Int. J. Syst. Evol. Microbiol.">
        <title>The Global Catalogue of Microorganisms (GCM) 10K type strain sequencing project: providing services to taxonomists for standard genome sequencing and annotation.</title>
        <authorList>
            <consortium name="The Broad Institute Genomics Platform"/>
            <consortium name="The Broad Institute Genome Sequencing Center for Infectious Disease"/>
            <person name="Wu L."/>
            <person name="Ma J."/>
        </authorList>
    </citation>
    <scope>NUCLEOTIDE SEQUENCE [LARGE SCALE GENOMIC DNA]</scope>
    <source>
        <strain evidence="3">CGMCC 4.7131</strain>
    </source>
</reference>
<keyword evidence="3" id="KW-1185">Reference proteome</keyword>